<evidence type="ECO:0000256" key="4">
    <source>
        <dbReference type="ARBA" id="ARBA00022679"/>
    </source>
</evidence>
<dbReference type="EMBL" id="RQZF01000001">
    <property type="protein sequence ID" value="RRC96531.1"/>
    <property type="molecule type" value="Genomic_DNA"/>
</dbReference>
<keyword evidence="4 8" id="KW-0808">Transferase</keyword>
<comment type="catalytic activity">
    <reaction evidence="6 8">
        <text>(sulfur carrier)-H + L-cysteine = (sulfur carrier)-SH + L-alanine</text>
        <dbReference type="Rhea" id="RHEA:43892"/>
        <dbReference type="Rhea" id="RHEA-COMP:14737"/>
        <dbReference type="Rhea" id="RHEA-COMP:14739"/>
        <dbReference type="ChEBI" id="CHEBI:29917"/>
        <dbReference type="ChEBI" id="CHEBI:35235"/>
        <dbReference type="ChEBI" id="CHEBI:57972"/>
        <dbReference type="ChEBI" id="CHEBI:64428"/>
        <dbReference type="EC" id="2.8.1.7"/>
    </reaction>
</comment>
<dbReference type="GO" id="GO:0031071">
    <property type="term" value="F:cysteine desulfurase activity"/>
    <property type="evidence" value="ECO:0007669"/>
    <property type="project" value="UniProtKB-UniRule"/>
</dbReference>
<evidence type="ECO:0000259" key="9">
    <source>
        <dbReference type="Pfam" id="PF00266"/>
    </source>
</evidence>
<keyword evidence="11" id="KW-1185">Reference proteome</keyword>
<dbReference type="PROSITE" id="PS00595">
    <property type="entry name" value="AA_TRANSFER_CLASS_5"/>
    <property type="match status" value="1"/>
</dbReference>
<dbReference type="Pfam" id="PF00266">
    <property type="entry name" value="Aminotran_5"/>
    <property type="match status" value="1"/>
</dbReference>
<evidence type="ECO:0000256" key="7">
    <source>
        <dbReference type="RuleBase" id="RU004504"/>
    </source>
</evidence>
<reference evidence="10 11" key="1">
    <citation type="submission" date="2018-11" db="EMBL/GenBank/DDBJ databases">
        <title>Genomes From Bacteria Associated with the Canine Oral Cavity: a Test Case for Automated Genome-Based Taxonomic Assignment.</title>
        <authorList>
            <person name="Coil D.A."/>
            <person name="Jospin G."/>
            <person name="Darling A.E."/>
            <person name="Wallis C."/>
            <person name="Davis I.J."/>
            <person name="Harris S."/>
            <person name="Eisen J.A."/>
            <person name="Holcombe L.J."/>
            <person name="O'Flynn C."/>
        </authorList>
    </citation>
    <scope>NUCLEOTIDE SEQUENCE [LARGE SCALE GENOMIC DNA]</scope>
    <source>
        <strain evidence="10 11">OH770</strain>
    </source>
</reference>
<evidence type="ECO:0000256" key="3">
    <source>
        <dbReference type="ARBA" id="ARBA00012239"/>
    </source>
</evidence>
<dbReference type="GO" id="GO:0006534">
    <property type="term" value="P:cysteine metabolic process"/>
    <property type="evidence" value="ECO:0007669"/>
    <property type="project" value="UniProtKB-UniRule"/>
</dbReference>
<organism evidence="10 11">
    <name type="scientific">Schaalia canis</name>
    <dbReference type="NCBI Taxonomy" id="100469"/>
    <lineage>
        <taxon>Bacteria</taxon>
        <taxon>Bacillati</taxon>
        <taxon>Actinomycetota</taxon>
        <taxon>Actinomycetes</taxon>
        <taxon>Actinomycetales</taxon>
        <taxon>Actinomycetaceae</taxon>
        <taxon>Schaalia</taxon>
    </lineage>
</organism>
<dbReference type="NCBIfam" id="TIGR01979">
    <property type="entry name" value="sufS"/>
    <property type="match status" value="1"/>
</dbReference>
<name>A0A3P1SGW8_9ACTO</name>
<dbReference type="Gene3D" id="3.90.1150.10">
    <property type="entry name" value="Aspartate Aminotransferase, domain 1"/>
    <property type="match status" value="1"/>
</dbReference>
<dbReference type="InterPro" id="IPR010970">
    <property type="entry name" value="Cys_dSase_SufS"/>
</dbReference>
<dbReference type="InterPro" id="IPR015421">
    <property type="entry name" value="PyrdxlP-dep_Trfase_major"/>
</dbReference>
<evidence type="ECO:0000256" key="5">
    <source>
        <dbReference type="ARBA" id="ARBA00022898"/>
    </source>
</evidence>
<dbReference type="PANTHER" id="PTHR43586:SF8">
    <property type="entry name" value="CYSTEINE DESULFURASE 1, CHLOROPLASTIC"/>
    <property type="match status" value="1"/>
</dbReference>
<evidence type="ECO:0000313" key="10">
    <source>
        <dbReference type="EMBL" id="RRC96531.1"/>
    </source>
</evidence>
<dbReference type="InterPro" id="IPR020578">
    <property type="entry name" value="Aminotrans_V_PyrdxlP_BS"/>
</dbReference>
<comment type="cofactor">
    <cofactor evidence="1 7">
        <name>pyridoxal 5'-phosphate</name>
        <dbReference type="ChEBI" id="CHEBI:597326"/>
    </cofactor>
</comment>
<comment type="caution">
    <text evidence="10">The sequence shown here is derived from an EMBL/GenBank/DDBJ whole genome shotgun (WGS) entry which is preliminary data.</text>
</comment>
<dbReference type="Proteomes" id="UP000280444">
    <property type="component" value="Unassembled WGS sequence"/>
</dbReference>
<evidence type="ECO:0000256" key="6">
    <source>
        <dbReference type="ARBA" id="ARBA00050776"/>
    </source>
</evidence>
<dbReference type="AlphaFoldDB" id="A0A3P1SGW8"/>
<proteinExistence type="inferred from homology"/>
<comment type="similarity">
    <text evidence="2 8">Belongs to the class-V pyridoxal-phosphate-dependent aminotransferase family. Csd subfamily.</text>
</comment>
<accession>A0A3P1SGW8</accession>
<comment type="function">
    <text evidence="8">Catalyzes the removal of elemental sulfur and selenium atoms from L-cysteine, L-cystine, L-selenocysteine, and L-selenocystine to produce L-alanine.</text>
</comment>
<evidence type="ECO:0000313" key="11">
    <source>
        <dbReference type="Proteomes" id="UP000280444"/>
    </source>
</evidence>
<dbReference type="Gene3D" id="3.40.640.10">
    <property type="entry name" value="Type I PLP-dependent aspartate aminotransferase-like (Major domain)"/>
    <property type="match status" value="1"/>
</dbReference>
<dbReference type="CDD" id="cd06453">
    <property type="entry name" value="SufS_like"/>
    <property type="match status" value="1"/>
</dbReference>
<evidence type="ECO:0000256" key="2">
    <source>
        <dbReference type="ARBA" id="ARBA00010447"/>
    </source>
</evidence>
<dbReference type="OrthoDB" id="9804366at2"/>
<dbReference type="PANTHER" id="PTHR43586">
    <property type="entry name" value="CYSTEINE DESULFURASE"/>
    <property type="match status" value="1"/>
</dbReference>
<dbReference type="InterPro" id="IPR015424">
    <property type="entry name" value="PyrdxlP-dep_Trfase"/>
</dbReference>
<sequence length="442" mass="47179">MREKSAPAYLDDVVTRTAHPFSDAELAKIRQDFPILDRVGRGGRPIVYLDAAATAQKPRSVITAEADFYTLRNSAVHRGTHLLGDEATQAYEDARYDLAAFIGGRGDEIVWTKNATEAINLVAYSIGNASMGRGGEASRSLRIGPGDRIVTTRAEHHANLVPWQELCARTGAELAWLDLDTHGRIDLDTLSVITPNTKLVAFTHVSNVTGAVSPVAEIVAAARNVGALVLLDTCQSSAHMPIDVAALGVDFAVFSAHKMMGPTGIGALWARRSLLEAMPPVLAGGSMIASVTMEGAEYMPPPERFEAGTQPVAQAATWPVALAYLKSLGLDRIHAHEAALTAHLIDAITDMPGITILGPTAPRERIGVVAFAVDGVHPHDVGQIMDGDDIAVRVGHHCAIPLHHFFGVRSSTRASLSPFTTVADIDRFVESLGRVGSYFGRV</sequence>
<gene>
    <name evidence="10" type="primary">sufS</name>
    <name evidence="10" type="ORF">EII11_00100</name>
</gene>
<feature type="domain" description="Aminotransferase class V" evidence="9">
    <location>
        <begin position="47"/>
        <end position="428"/>
    </location>
</feature>
<dbReference type="EC" id="2.8.1.7" evidence="3 8"/>
<dbReference type="SUPFAM" id="SSF53383">
    <property type="entry name" value="PLP-dependent transferases"/>
    <property type="match status" value="1"/>
</dbReference>
<evidence type="ECO:0000256" key="8">
    <source>
        <dbReference type="RuleBase" id="RU004506"/>
    </source>
</evidence>
<dbReference type="GO" id="GO:0030170">
    <property type="term" value="F:pyridoxal phosphate binding"/>
    <property type="evidence" value="ECO:0007669"/>
    <property type="project" value="UniProtKB-UniRule"/>
</dbReference>
<evidence type="ECO:0000256" key="1">
    <source>
        <dbReference type="ARBA" id="ARBA00001933"/>
    </source>
</evidence>
<protein>
    <recommendedName>
        <fullName evidence="3 8">Cysteine desulfurase</fullName>
        <ecNumber evidence="3 8">2.8.1.7</ecNumber>
    </recommendedName>
</protein>
<dbReference type="InterPro" id="IPR000192">
    <property type="entry name" value="Aminotrans_V_dom"/>
</dbReference>
<keyword evidence="5 8" id="KW-0663">Pyridoxal phosphate</keyword>
<dbReference type="RefSeq" id="WP_124868212.1">
    <property type="nucleotide sequence ID" value="NZ_RQZF01000001.1"/>
</dbReference>
<dbReference type="InterPro" id="IPR015422">
    <property type="entry name" value="PyrdxlP-dep_Trfase_small"/>
</dbReference>